<evidence type="ECO:0000313" key="2">
    <source>
        <dbReference type="Proteomes" id="UP000634011"/>
    </source>
</evidence>
<evidence type="ECO:0000313" key="1">
    <source>
        <dbReference type="EMBL" id="MBC3863762.1"/>
    </source>
</evidence>
<protein>
    <recommendedName>
        <fullName evidence="3">Inovirus Gp2 family protein</fullName>
    </recommendedName>
</protein>
<dbReference type="Proteomes" id="UP000634011">
    <property type="component" value="Unassembled WGS sequence"/>
</dbReference>
<dbReference type="AlphaFoldDB" id="A0A923HL84"/>
<keyword evidence="2" id="KW-1185">Reference proteome</keyword>
<reference evidence="1" key="1">
    <citation type="submission" date="2020-08" db="EMBL/GenBank/DDBJ databases">
        <title>Novel species isolated from subtropical streams in China.</title>
        <authorList>
            <person name="Lu H."/>
        </authorList>
    </citation>
    <scope>NUCLEOTIDE SEQUENCE</scope>
    <source>
        <strain evidence="1">KACC 12607</strain>
    </source>
</reference>
<accession>A0A923HL84</accession>
<dbReference type="EMBL" id="JACOFV010000017">
    <property type="protein sequence ID" value="MBC3863762.1"/>
    <property type="molecule type" value="Genomic_DNA"/>
</dbReference>
<evidence type="ECO:0008006" key="3">
    <source>
        <dbReference type="Google" id="ProtNLM"/>
    </source>
</evidence>
<organism evidence="1 2">
    <name type="scientific">Undibacterium jejuense</name>
    <dbReference type="NCBI Taxonomy" id="1344949"/>
    <lineage>
        <taxon>Bacteria</taxon>
        <taxon>Pseudomonadati</taxon>
        <taxon>Pseudomonadota</taxon>
        <taxon>Betaproteobacteria</taxon>
        <taxon>Burkholderiales</taxon>
        <taxon>Oxalobacteraceae</taxon>
        <taxon>Undibacterium</taxon>
    </lineage>
</organism>
<name>A0A923HL84_9BURK</name>
<dbReference type="RefSeq" id="WP_186913706.1">
    <property type="nucleotide sequence ID" value="NZ_JACOFV010000017.1"/>
</dbReference>
<proteinExistence type="predicted"/>
<sequence length="369" mass="42534">MKSTLPISSESGIVLPRLSNEVTHQFNAVDSLDKLYVCLHAMIQAQAIPTLETFLKPYLRANADDWQQSVMQIVVDFIDVVDRLPKEYRYHPYVDIFKGSCRRAKLQQLSEKWEKLKRECSLGSIIEWEARVFCIFTANLKHVFIQCQTPSVKTILNVIAYEATQRLNEYCKYTEALFATNDRLVVIRLDLFYRKNLLVLPSLHRLNDDLGHLFDNMRGNQLFNGVVGRIVKLEYGIEKGVHSHVTLFFNGSVCKPSSHIYLAQQIGEYWRDKVTNGDGDYWNCNKHSADFKSLGRCAVGLIHGSDEEGRRNVHEQIVKYACKTEQMIKVKTGDQIKTIKRGVMPEIPNVKLGRPRKQEWRPLPDYGVL</sequence>
<gene>
    <name evidence="1" type="ORF">H8K32_16780</name>
</gene>
<comment type="caution">
    <text evidence="1">The sequence shown here is derived from an EMBL/GenBank/DDBJ whole genome shotgun (WGS) entry which is preliminary data.</text>
</comment>